<dbReference type="EMBL" id="CP040749">
    <property type="protein sequence ID" value="QCX39741.1"/>
    <property type="molecule type" value="Genomic_DNA"/>
</dbReference>
<evidence type="ECO:0000313" key="6">
    <source>
        <dbReference type="Proteomes" id="UP000306229"/>
    </source>
</evidence>
<organism evidence="5 6">
    <name type="scientific">Aureibaculum algae</name>
    <dbReference type="NCBI Taxonomy" id="2584122"/>
    <lineage>
        <taxon>Bacteria</taxon>
        <taxon>Pseudomonadati</taxon>
        <taxon>Bacteroidota</taxon>
        <taxon>Flavobacteriia</taxon>
        <taxon>Flavobacteriales</taxon>
        <taxon>Flavobacteriaceae</taxon>
        <taxon>Aureibaculum</taxon>
    </lineage>
</organism>
<dbReference type="CDD" id="cd06976">
    <property type="entry name" value="cupin_MtlR-like_N"/>
    <property type="match status" value="1"/>
</dbReference>
<evidence type="ECO:0000256" key="3">
    <source>
        <dbReference type="ARBA" id="ARBA00023163"/>
    </source>
</evidence>
<keyword evidence="6" id="KW-1185">Reference proteome</keyword>
<gene>
    <name evidence="5" type="ORF">FF125_15300</name>
</gene>
<protein>
    <submittedName>
        <fullName evidence="5">Helix-turn-helix domain-containing protein</fullName>
    </submittedName>
</protein>
<reference evidence="5 6" key="1">
    <citation type="submission" date="2019-05" db="EMBL/GenBank/DDBJ databases">
        <title>Algicella ahnfeltiae gen. nov., sp. nov., a novel marine bacterium of the family Flavobacteriaceae isolated from a red alga.</title>
        <authorList>
            <person name="Nedashkovskaya O.I."/>
            <person name="Kukhlevskiy A.D."/>
            <person name="Kim S.-G."/>
            <person name="Zhukova N.V."/>
            <person name="Mikhailov V.V."/>
        </authorList>
    </citation>
    <scope>NUCLEOTIDE SEQUENCE [LARGE SCALE GENOMIC DNA]</scope>
    <source>
        <strain evidence="5 6">10Alg115</strain>
    </source>
</reference>
<keyword evidence="2" id="KW-0238">DNA-binding</keyword>
<dbReference type="SUPFAM" id="SSF46689">
    <property type="entry name" value="Homeodomain-like"/>
    <property type="match status" value="2"/>
</dbReference>
<dbReference type="Proteomes" id="UP000306229">
    <property type="component" value="Chromosome"/>
</dbReference>
<sequence>MKLHRLNRTSTNDSSFTIAHDEYPFFLKVWHHHPELELVLILKSTGTLFIGDGIINFKENDVVLIGEDIPHIWLNDEVYFNEDSELSSEAIAIHFNKYFLGEIFLNMFEMKRILQMINHSGQGIKFFDVKKELIEDIVSLKSVDPFTRIINFIKILHKLSNSKSENLVSSGYIKTFNKTENRTLDKAYEFIFNNFNQPITSIDVANAVKMNNSSFSRFFKRMHRKTFTAYLNELRIGFACKLLIENKQNITSICYECGYNNISNFNRQFRKIKEMSPTQYVKIHSN</sequence>
<evidence type="ECO:0000256" key="1">
    <source>
        <dbReference type="ARBA" id="ARBA00023015"/>
    </source>
</evidence>
<dbReference type="Gene3D" id="1.10.10.60">
    <property type="entry name" value="Homeodomain-like"/>
    <property type="match status" value="2"/>
</dbReference>
<dbReference type="InterPro" id="IPR009057">
    <property type="entry name" value="Homeodomain-like_sf"/>
</dbReference>
<dbReference type="PANTHER" id="PTHR43280">
    <property type="entry name" value="ARAC-FAMILY TRANSCRIPTIONAL REGULATOR"/>
    <property type="match status" value="1"/>
</dbReference>
<dbReference type="SMART" id="SM00342">
    <property type="entry name" value="HTH_ARAC"/>
    <property type="match status" value="1"/>
</dbReference>
<dbReference type="AlphaFoldDB" id="A0A5B7TWQ7"/>
<feature type="domain" description="HTH araC/xylS-type" evidence="4">
    <location>
        <begin position="185"/>
        <end position="283"/>
    </location>
</feature>
<evidence type="ECO:0000259" key="4">
    <source>
        <dbReference type="PROSITE" id="PS01124"/>
    </source>
</evidence>
<dbReference type="InterPro" id="IPR018060">
    <property type="entry name" value="HTH_AraC"/>
</dbReference>
<dbReference type="PANTHER" id="PTHR43280:SF27">
    <property type="entry name" value="TRANSCRIPTIONAL REGULATOR MTLR"/>
    <property type="match status" value="1"/>
</dbReference>
<dbReference type="InterPro" id="IPR018062">
    <property type="entry name" value="HTH_AraC-typ_CS"/>
</dbReference>
<dbReference type="Gene3D" id="2.60.120.10">
    <property type="entry name" value="Jelly Rolls"/>
    <property type="match status" value="1"/>
</dbReference>
<dbReference type="SUPFAM" id="SSF51182">
    <property type="entry name" value="RmlC-like cupins"/>
    <property type="match status" value="1"/>
</dbReference>
<dbReference type="GO" id="GO:0003700">
    <property type="term" value="F:DNA-binding transcription factor activity"/>
    <property type="evidence" value="ECO:0007669"/>
    <property type="project" value="InterPro"/>
</dbReference>
<dbReference type="PROSITE" id="PS00041">
    <property type="entry name" value="HTH_ARAC_FAMILY_1"/>
    <property type="match status" value="1"/>
</dbReference>
<dbReference type="InterPro" id="IPR014710">
    <property type="entry name" value="RmlC-like_jellyroll"/>
</dbReference>
<evidence type="ECO:0000313" key="5">
    <source>
        <dbReference type="EMBL" id="QCX39741.1"/>
    </source>
</evidence>
<dbReference type="GO" id="GO:0043565">
    <property type="term" value="F:sequence-specific DNA binding"/>
    <property type="evidence" value="ECO:0007669"/>
    <property type="project" value="InterPro"/>
</dbReference>
<dbReference type="OrthoDB" id="1410704at2"/>
<keyword evidence="3" id="KW-0804">Transcription</keyword>
<dbReference type="InterPro" id="IPR011051">
    <property type="entry name" value="RmlC_Cupin_sf"/>
</dbReference>
<evidence type="ECO:0000256" key="2">
    <source>
        <dbReference type="ARBA" id="ARBA00023125"/>
    </source>
</evidence>
<dbReference type="Pfam" id="PF12833">
    <property type="entry name" value="HTH_18"/>
    <property type="match status" value="1"/>
</dbReference>
<name>A0A5B7TWQ7_9FLAO</name>
<proteinExistence type="predicted"/>
<dbReference type="KEGG" id="fbe:FF125_15300"/>
<accession>A0A5B7TWQ7</accession>
<keyword evidence="1" id="KW-0805">Transcription regulation</keyword>
<dbReference type="PROSITE" id="PS01124">
    <property type="entry name" value="HTH_ARAC_FAMILY_2"/>
    <property type="match status" value="1"/>
</dbReference>
<dbReference type="RefSeq" id="WP_138950578.1">
    <property type="nucleotide sequence ID" value="NZ_CP040749.1"/>
</dbReference>